<feature type="transmembrane region" description="Helical" evidence="6">
    <location>
        <begin position="240"/>
        <end position="261"/>
    </location>
</feature>
<dbReference type="PANTHER" id="PTHR33406:SF12">
    <property type="entry name" value="BLR2997 PROTEIN"/>
    <property type="match status" value="1"/>
</dbReference>
<keyword evidence="5 6" id="KW-0472">Membrane</keyword>
<protein>
    <recommendedName>
        <fullName evidence="7">Membrane transport protein MMPL domain-containing protein</fullName>
    </recommendedName>
</protein>
<keyword evidence="2" id="KW-1003">Cell membrane</keyword>
<organism evidence="8">
    <name type="scientific">marine metagenome</name>
    <dbReference type="NCBI Taxonomy" id="408172"/>
    <lineage>
        <taxon>unclassified sequences</taxon>
        <taxon>metagenomes</taxon>
        <taxon>ecological metagenomes</taxon>
    </lineage>
</organism>
<feature type="transmembrane region" description="Helical" evidence="6">
    <location>
        <begin position="216"/>
        <end position="234"/>
    </location>
</feature>
<evidence type="ECO:0000256" key="4">
    <source>
        <dbReference type="ARBA" id="ARBA00022989"/>
    </source>
</evidence>
<dbReference type="EMBL" id="UINC01110005">
    <property type="protein sequence ID" value="SVC77217.1"/>
    <property type="molecule type" value="Genomic_DNA"/>
</dbReference>
<feature type="non-terminal residue" evidence="8">
    <location>
        <position position="276"/>
    </location>
</feature>
<evidence type="ECO:0000256" key="1">
    <source>
        <dbReference type="ARBA" id="ARBA00004651"/>
    </source>
</evidence>
<dbReference type="SUPFAM" id="SSF82866">
    <property type="entry name" value="Multidrug efflux transporter AcrB transmembrane domain"/>
    <property type="match status" value="1"/>
</dbReference>
<dbReference type="PANTHER" id="PTHR33406">
    <property type="entry name" value="MEMBRANE PROTEIN MJ1562-RELATED"/>
    <property type="match status" value="1"/>
</dbReference>
<dbReference type="InterPro" id="IPR004869">
    <property type="entry name" value="MMPL_dom"/>
</dbReference>
<proteinExistence type="predicted"/>
<feature type="transmembrane region" description="Helical" evidence="6">
    <location>
        <begin position="15"/>
        <end position="34"/>
    </location>
</feature>
<keyword evidence="4 6" id="KW-1133">Transmembrane helix</keyword>
<comment type="subcellular location">
    <subcellularLocation>
        <location evidence="1">Cell membrane</location>
        <topology evidence="1">Multi-pass membrane protein</topology>
    </subcellularLocation>
</comment>
<dbReference type="Pfam" id="PF03176">
    <property type="entry name" value="MMPL"/>
    <property type="match status" value="1"/>
</dbReference>
<dbReference type="AlphaFoldDB" id="A0A382PWH8"/>
<evidence type="ECO:0000256" key="5">
    <source>
        <dbReference type="ARBA" id="ARBA00023136"/>
    </source>
</evidence>
<reference evidence="8" key="1">
    <citation type="submission" date="2018-05" db="EMBL/GenBank/DDBJ databases">
        <authorList>
            <person name="Lanie J.A."/>
            <person name="Ng W.-L."/>
            <person name="Kazmierczak K.M."/>
            <person name="Andrzejewski T.M."/>
            <person name="Davidsen T.M."/>
            <person name="Wayne K.J."/>
            <person name="Tettelin H."/>
            <person name="Glass J.I."/>
            <person name="Rusch D."/>
            <person name="Podicherti R."/>
            <person name="Tsui H.-C.T."/>
            <person name="Winkler M.E."/>
        </authorList>
    </citation>
    <scope>NUCLEOTIDE SEQUENCE</scope>
</reference>
<evidence type="ECO:0000256" key="2">
    <source>
        <dbReference type="ARBA" id="ARBA00022475"/>
    </source>
</evidence>
<sequence length="276" mass="31936">MRILFKKSINLILDYPRWIITGVSVITLVMLVLVNQLKMNFSIEQLFALNDPAVDKYFEFLEEFEREDNLILLLYECDDPFSYHNLILNQKLIQNFESIIGVHKVTSLSNLEIFTDGDDELLRPVYSYIPQSTDSLQEAKNRILSSPLVQQTLISNDGSLASIAIELDDAFNNHDLREKIINEIDIKQNTVDWTWHQAGIPILRTRYVQLMVSDTIRFLIPVALMIIILFTVIFRSWPALIIPMLIIIMVVIWTMGLMAALNIDFNIMTYIIPTLL</sequence>
<dbReference type="GO" id="GO:0005886">
    <property type="term" value="C:plasma membrane"/>
    <property type="evidence" value="ECO:0007669"/>
    <property type="project" value="UniProtKB-SubCell"/>
</dbReference>
<dbReference type="Gene3D" id="1.20.1640.10">
    <property type="entry name" value="Multidrug efflux transporter AcrB transmembrane domain"/>
    <property type="match status" value="1"/>
</dbReference>
<accession>A0A382PWH8</accession>
<evidence type="ECO:0000256" key="6">
    <source>
        <dbReference type="SAM" id="Phobius"/>
    </source>
</evidence>
<keyword evidence="3 6" id="KW-0812">Transmembrane</keyword>
<gene>
    <name evidence="8" type="ORF">METZ01_LOCUS330071</name>
</gene>
<dbReference type="InterPro" id="IPR050545">
    <property type="entry name" value="Mycobact_MmpL"/>
</dbReference>
<evidence type="ECO:0000256" key="3">
    <source>
        <dbReference type="ARBA" id="ARBA00022692"/>
    </source>
</evidence>
<evidence type="ECO:0000313" key="8">
    <source>
        <dbReference type="EMBL" id="SVC77217.1"/>
    </source>
</evidence>
<feature type="domain" description="Membrane transport protein MMPL" evidence="7">
    <location>
        <begin position="136"/>
        <end position="262"/>
    </location>
</feature>
<evidence type="ECO:0000259" key="7">
    <source>
        <dbReference type="Pfam" id="PF03176"/>
    </source>
</evidence>
<name>A0A382PWH8_9ZZZZ</name>